<keyword evidence="10" id="KW-1185">Reference proteome</keyword>
<accession>A0A4Z0H6W2</accession>
<feature type="region of interest" description="Disordered" evidence="6">
    <location>
        <begin position="200"/>
        <end position="221"/>
    </location>
</feature>
<evidence type="ECO:0000313" key="10">
    <source>
        <dbReference type="Proteomes" id="UP000297982"/>
    </source>
</evidence>
<evidence type="ECO:0000313" key="9">
    <source>
        <dbReference type="EMBL" id="TGB04795.1"/>
    </source>
</evidence>
<keyword evidence="2" id="KW-1003">Cell membrane</keyword>
<dbReference type="Proteomes" id="UP000297982">
    <property type="component" value="Unassembled WGS sequence"/>
</dbReference>
<evidence type="ECO:0000256" key="2">
    <source>
        <dbReference type="ARBA" id="ARBA00022475"/>
    </source>
</evidence>
<feature type="transmembrane region" description="Helical" evidence="7">
    <location>
        <begin position="68"/>
        <end position="90"/>
    </location>
</feature>
<evidence type="ECO:0000256" key="3">
    <source>
        <dbReference type="ARBA" id="ARBA00022692"/>
    </source>
</evidence>
<protein>
    <submittedName>
        <fullName evidence="9">Flagellar protein</fullName>
    </submittedName>
</protein>
<dbReference type="GO" id="GO:0016020">
    <property type="term" value="C:membrane"/>
    <property type="evidence" value="ECO:0007669"/>
    <property type="project" value="InterPro"/>
</dbReference>
<name>A0A4Z0H6W2_9BACI</name>
<comment type="caution">
    <text evidence="9">The sequence shown here is derived from an EMBL/GenBank/DDBJ whole genome shotgun (WGS) entry which is preliminary data.</text>
</comment>
<dbReference type="GO" id="GO:0044781">
    <property type="term" value="P:bacterial-type flagellum organization"/>
    <property type="evidence" value="ECO:0007669"/>
    <property type="project" value="InterPro"/>
</dbReference>
<keyword evidence="4 7" id="KW-1133">Transmembrane helix</keyword>
<keyword evidence="8" id="KW-0732">Signal</keyword>
<evidence type="ECO:0000256" key="7">
    <source>
        <dbReference type="SAM" id="Phobius"/>
    </source>
</evidence>
<keyword evidence="3 7" id="KW-0812">Transmembrane</keyword>
<evidence type="ECO:0000256" key="6">
    <source>
        <dbReference type="SAM" id="MobiDB-lite"/>
    </source>
</evidence>
<evidence type="ECO:0000256" key="4">
    <source>
        <dbReference type="ARBA" id="ARBA00022989"/>
    </source>
</evidence>
<keyword evidence="9" id="KW-0969">Cilium</keyword>
<comment type="subcellular location">
    <subcellularLocation>
        <location evidence="1">Cell membrane</location>
    </subcellularLocation>
</comment>
<evidence type="ECO:0000256" key="1">
    <source>
        <dbReference type="ARBA" id="ARBA00004236"/>
    </source>
</evidence>
<reference evidence="9 10" key="1">
    <citation type="journal article" date="2003" name="Int. J. Syst. Evol. Microbiol.">
        <title>Halobacillus salinus sp. nov., isolated from a salt lake on the coast of the East Sea in Korea.</title>
        <authorList>
            <person name="Yoon J.H."/>
            <person name="Kang K.H."/>
            <person name="Park Y.H."/>
        </authorList>
    </citation>
    <scope>NUCLEOTIDE SEQUENCE [LARGE SCALE GENOMIC DNA]</scope>
    <source>
        <strain evidence="9 10">HSL-3</strain>
    </source>
</reference>
<sequence>MSRTAKIILLIMTTCLLFPAVTYASPTVIECSNNPELEGCASFAPAGDSKESPADGEAENMTGSDASLVGTIIKLIFVLILILGLIYGLLKFFNKKNKLFSRNRTMENLGGMNLAPNRSVQAVRIGEQVFILGVGDDVQLVTEVTDENTKTSLLDREQLGQAQPFKVGRIMDKFRQTEKSNDQTASSSTVQFQKLFENQLNEMKQKTKKVRRQKQEGSDDE</sequence>
<keyword evidence="9" id="KW-0966">Cell projection</keyword>
<evidence type="ECO:0000256" key="8">
    <source>
        <dbReference type="SAM" id="SignalP"/>
    </source>
</evidence>
<organism evidence="9 10">
    <name type="scientific">Halobacillus salinus</name>
    <dbReference type="NCBI Taxonomy" id="192814"/>
    <lineage>
        <taxon>Bacteria</taxon>
        <taxon>Bacillati</taxon>
        <taxon>Bacillota</taxon>
        <taxon>Bacilli</taxon>
        <taxon>Bacillales</taxon>
        <taxon>Bacillaceae</taxon>
        <taxon>Halobacillus</taxon>
    </lineage>
</organism>
<keyword evidence="5 7" id="KW-0472">Membrane</keyword>
<keyword evidence="9" id="KW-0282">Flagellum</keyword>
<dbReference type="InterPro" id="IPR022781">
    <property type="entry name" value="Flagellar_biosynth_FliO"/>
</dbReference>
<feature type="signal peptide" evidence="8">
    <location>
        <begin position="1"/>
        <end position="24"/>
    </location>
</feature>
<feature type="chain" id="PRO_5021379790" evidence="8">
    <location>
        <begin position="25"/>
        <end position="221"/>
    </location>
</feature>
<proteinExistence type="predicted"/>
<dbReference type="AlphaFoldDB" id="A0A4Z0H6W2"/>
<evidence type="ECO:0000256" key="5">
    <source>
        <dbReference type="ARBA" id="ARBA00023136"/>
    </source>
</evidence>
<gene>
    <name evidence="9" type="ORF">E4663_07330</name>
</gene>
<dbReference type="EMBL" id="SRJC01000001">
    <property type="protein sequence ID" value="TGB04795.1"/>
    <property type="molecule type" value="Genomic_DNA"/>
</dbReference>
<dbReference type="RefSeq" id="WP_135327119.1">
    <property type="nucleotide sequence ID" value="NZ_SRJC01000001.1"/>
</dbReference>
<dbReference type="Pfam" id="PF04347">
    <property type="entry name" value="FliO"/>
    <property type="match status" value="1"/>
</dbReference>
<dbReference type="STRING" id="192814.GCA_900166575_01823"/>